<evidence type="ECO:0000256" key="11">
    <source>
        <dbReference type="SAM" id="Phobius"/>
    </source>
</evidence>
<feature type="compositionally biased region" description="Low complexity" evidence="10">
    <location>
        <begin position="1034"/>
        <end position="1050"/>
    </location>
</feature>
<dbReference type="GO" id="GO:0006879">
    <property type="term" value="P:intracellular iron ion homeostasis"/>
    <property type="evidence" value="ECO:0007669"/>
    <property type="project" value="TreeGrafter"/>
</dbReference>
<comment type="caution">
    <text evidence="13">The sequence shown here is derived from an EMBL/GenBank/DDBJ whole genome shotgun (WGS) entry which is preliminary data.</text>
</comment>
<protein>
    <submittedName>
        <fullName evidence="13">Ferric reductase transmembrane component 2</fullName>
    </submittedName>
</protein>
<dbReference type="InterPro" id="IPR039261">
    <property type="entry name" value="FNR_nucleotide-bd"/>
</dbReference>
<evidence type="ECO:0000256" key="9">
    <source>
        <dbReference type="ARBA" id="ARBA00023180"/>
    </source>
</evidence>
<proteinExistence type="inferred from homology"/>
<evidence type="ECO:0000313" key="13">
    <source>
        <dbReference type="EMBL" id="PAV19835.1"/>
    </source>
</evidence>
<dbReference type="EMBL" id="NBII01000004">
    <property type="protein sequence ID" value="PAV19835.1"/>
    <property type="molecule type" value="Genomic_DNA"/>
</dbReference>
<feature type="region of interest" description="Disordered" evidence="10">
    <location>
        <begin position="29"/>
        <end position="48"/>
    </location>
</feature>
<keyword evidence="3" id="KW-0813">Transport</keyword>
<dbReference type="PANTHER" id="PTHR32361">
    <property type="entry name" value="FERRIC/CUPRIC REDUCTASE TRANSMEMBRANE COMPONENT"/>
    <property type="match status" value="1"/>
</dbReference>
<dbReference type="Pfam" id="PF08030">
    <property type="entry name" value="NAD_binding_6"/>
    <property type="match status" value="1"/>
</dbReference>
<dbReference type="PROSITE" id="PS51384">
    <property type="entry name" value="FAD_FR"/>
    <property type="match status" value="1"/>
</dbReference>
<feature type="transmembrane region" description="Helical" evidence="11">
    <location>
        <begin position="155"/>
        <end position="176"/>
    </location>
</feature>
<evidence type="ECO:0000256" key="6">
    <source>
        <dbReference type="ARBA" id="ARBA00023002"/>
    </source>
</evidence>
<dbReference type="InParanoid" id="A0A286UK35"/>
<dbReference type="OrthoDB" id="10006946at2759"/>
<feature type="region of interest" description="Disordered" evidence="10">
    <location>
        <begin position="1034"/>
        <end position="1114"/>
    </location>
</feature>
<feature type="transmembrane region" description="Helical" evidence="11">
    <location>
        <begin position="310"/>
        <end position="329"/>
    </location>
</feature>
<keyword evidence="9" id="KW-0325">Glycoprotein</keyword>
<reference evidence="13 14" key="1">
    <citation type="journal article" date="2017" name="Mol. Ecol.">
        <title>Comparative and population genomic landscape of Phellinus noxius: A hypervariable fungus causing root rot in trees.</title>
        <authorList>
            <person name="Chung C.L."/>
            <person name="Lee T.J."/>
            <person name="Akiba M."/>
            <person name="Lee H.H."/>
            <person name="Kuo T.H."/>
            <person name="Liu D."/>
            <person name="Ke H.M."/>
            <person name="Yokoi T."/>
            <person name="Roa M.B."/>
            <person name="Lu M.J."/>
            <person name="Chang Y.Y."/>
            <person name="Ann P.J."/>
            <person name="Tsai J.N."/>
            <person name="Chen C.Y."/>
            <person name="Tzean S.S."/>
            <person name="Ota Y."/>
            <person name="Hattori T."/>
            <person name="Sahashi N."/>
            <person name="Liou R.F."/>
            <person name="Kikuchi T."/>
            <person name="Tsai I.J."/>
        </authorList>
    </citation>
    <scope>NUCLEOTIDE SEQUENCE [LARGE SCALE GENOMIC DNA]</scope>
    <source>
        <strain evidence="13 14">FFPRI411160</strain>
    </source>
</reference>
<dbReference type="PANTHER" id="PTHR32361:SF9">
    <property type="entry name" value="FERRIC REDUCTASE TRANSMEMBRANE COMPONENT 3-RELATED"/>
    <property type="match status" value="1"/>
</dbReference>
<feature type="transmembrane region" description="Helical" evidence="11">
    <location>
        <begin position="366"/>
        <end position="391"/>
    </location>
</feature>
<feature type="region of interest" description="Disordered" evidence="10">
    <location>
        <begin position="993"/>
        <end position="1012"/>
    </location>
</feature>
<comment type="similarity">
    <text evidence="2">Belongs to the ferric reductase (FRE) family.</text>
</comment>
<dbReference type="GO" id="GO:0006826">
    <property type="term" value="P:iron ion transport"/>
    <property type="evidence" value="ECO:0007669"/>
    <property type="project" value="TreeGrafter"/>
</dbReference>
<dbReference type="InterPro" id="IPR013130">
    <property type="entry name" value="Fe3_Rdtase_TM_dom"/>
</dbReference>
<dbReference type="Gene3D" id="3.40.50.80">
    <property type="entry name" value="Nucleotide-binding domain of ferredoxin-NADP reductase (FNR) module"/>
    <property type="match status" value="1"/>
</dbReference>
<feature type="compositionally biased region" description="Polar residues" evidence="10">
    <location>
        <begin position="1063"/>
        <end position="1072"/>
    </location>
</feature>
<gene>
    <name evidence="13" type="ORF">PNOK_0476900</name>
</gene>
<dbReference type="InterPro" id="IPR017927">
    <property type="entry name" value="FAD-bd_FR_type"/>
</dbReference>
<feature type="transmembrane region" description="Helical" evidence="11">
    <location>
        <begin position="79"/>
        <end position="100"/>
    </location>
</feature>
<feature type="transmembrane region" description="Helical" evidence="11">
    <location>
        <begin position="341"/>
        <end position="360"/>
    </location>
</feature>
<keyword evidence="5 11" id="KW-1133">Transmembrane helix</keyword>
<dbReference type="STRING" id="2282107.A0A286UK35"/>
<keyword evidence="4 11" id="KW-0812">Transmembrane</keyword>
<dbReference type="AlphaFoldDB" id="A0A286UK35"/>
<keyword evidence="8 11" id="KW-0472">Membrane</keyword>
<dbReference type="GO" id="GO:0000293">
    <property type="term" value="F:ferric-chelate reductase activity"/>
    <property type="evidence" value="ECO:0007669"/>
    <property type="project" value="TreeGrafter"/>
</dbReference>
<evidence type="ECO:0000256" key="8">
    <source>
        <dbReference type="ARBA" id="ARBA00023136"/>
    </source>
</evidence>
<feature type="transmembrane region" description="Helical" evidence="11">
    <location>
        <begin position="271"/>
        <end position="290"/>
    </location>
</feature>
<evidence type="ECO:0000256" key="4">
    <source>
        <dbReference type="ARBA" id="ARBA00022692"/>
    </source>
</evidence>
<evidence type="ECO:0000256" key="10">
    <source>
        <dbReference type="SAM" id="MobiDB-lite"/>
    </source>
</evidence>
<sequence>MSTPTFSSIIASSTASRASTYIPPFATATSAGGNSPASGSTTSSLLPNPTTPSYQDDVTWVQAYLTIHSLSKNSYVYMYIFWFAVFLVFVALSIATWTGVRGGALGARWQKWALRRRTWRKKATIKKAEAEARRRGLDPSLAHKQPRALPSNAQILSATTLVIVVLALCFVGPDYINPDLNLFDFSGAKTSSSSLTRRSQIQISDQILNDFIPHYTISKSLWSMAARTGGFAFALFPLVIVLALKAAPFALFAIPGLVGYSHDKMIRLHRYVGRLVWFVTFLHVVFWVVQVSKDKRANTGKLIITYVWQYYRFRFAWVAFLSMTILMIFTFDCIRNPHYEIFYTVHVVFTPLTIIFSALHHPARSLWYWCFAALALWIGERLWRFCWWVYVNDSFNLGTKKSGIKNGRNASDTGIVRPYSYAAIKPTDKEAPQFQTPHRLTPSGSSVATLTDALGGMGNERQKQEEFELGSIRSPAPLRPQSGNLVDFGNSRPASVTSSVYSDHVEPTPSPGELIGLARVGSGQGDSTTNLRGVPLQIQTGGNGVTTPIPTYPPVTHLHQWHVAAPVPTQTPGAGPGPQTSINQISKSPATYFQPQPARPPVPTYAPPPGYALATLLPGRTVRLRLVTPGYQTWAPGQHFLVKIPAISKITTHPFSVAGVCDEQAALRVEQGNESGVSPRAQVEAGRELVLLIRAKKGWTKRLWDLVSTLQGQSRSQPDGERLPPGYSPPPVGTPGVILRSMVDGPFGSAARTRWGRYSSVLIVAGGSGVSFGMSVLEYICLCIAGRDGKFLGGHPGGWGVGKKGSWVTQRVRFVWLVREYAHIQWCAGALSRCLTIVPTDALEINIFVTNFRPSKEPKGFLPVSPGGVESPESRHPEADDDGLLKPPAPRFAQNGNKRDRRHSSTSVDSSASDISVDSIVDSYFEDSEGGKGDEMGELGFESHALDYTNFDGDDDTPMPGENRLSRRIIKESRLRRKRTQKVEKAVAAKRELEARAQQNRTSHSRDDSYDQISLSQEPLLGNTQTQAGTQITSSLLSPPLSPGSPHSSLTAFSATDRPGKHQSFNSFSVLSPDTGGGKRLSVVSQASSADIKSPNALSPSTSTPSLTTAAGSWTEPTIRWSEPNIDRDGVARPEVSLALEPQDVRDLQVVSEWARPGKPKLGRILSDEVEASKGRVAVACCGPTSLNALMRKLIAERINPTRVAHGDLRGSIDFIAEDFEY</sequence>
<evidence type="ECO:0000313" key="14">
    <source>
        <dbReference type="Proteomes" id="UP000217199"/>
    </source>
</evidence>
<evidence type="ECO:0000256" key="7">
    <source>
        <dbReference type="ARBA" id="ARBA00023065"/>
    </source>
</evidence>
<comment type="subcellular location">
    <subcellularLocation>
        <location evidence="1">Membrane</location>
        <topology evidence="1">Multi-pass membrane protein</topology>
    </subcellularLocation>
</comment>
<dbReference type="Proteomes" id="UP000217199">
    <property type="component" value="Unassembled WGS sequence"/>
</dbReference>
<feature type="transmembrane region" description="Helical" evidence="11">
    <location>
        <begin position="231"/>
        <end position="259"/>
    </location>
</feature>
<dbReference type="InterPro" id="IPR051410">
    <property type="entry name" value="Ferric/Cupric_Reductase"/>
</dbReference>
<keyword evidence="6" id="KW-0560">Oxidoreductase</keyword>
<accession>A0A286UK35</accession>
<dbReference type="CDD" id="cd06186">
    <property type="entry name" value="NOX_Duox_like_FAD_NADP"/>
    <property type="match status" value="1"/>
</dbReference>
<dbReference type="GO" id="GO:0015677">
    <property type="term" value="P:copper ion import"/>
    <property type="evidence" value="ECO:0007669"/>
    <property type="project" value="TreeGrafter"/>
</dbReference>
<evidence type="ECO:0000256" key="5">
    <source>
        <dbReference type="ARBA" id="ARBA00022989"/>
    </source>
</evidence>
<dbReference type="Pfam" id="PF01794">
    <property type="entry name" value="Ferric_reduct"/>
    <property type="match status" value="1"/>
</dbReference>
<keyword evidence="7" id="KW-0406">Ion transport</keyword>
<dbReference type="SFLD" id="SFLDS00052">
    <property type="entry name" value="Ferric_Reductase_Domain"/>
    <property type="match status" value="1"/>
</dbReference>
<evidence type="ECO:0000256" key="2">
    <source>
        <dbReference type="ARBA" id="ARBA00006278"/>
    </source>
</evidence>
<evidence type="ECO:0000256" key="3">
    <source>
        <dbReference type="ARBA" id="ARBA00022448"/>
    </source>
</evidence>
<dbReference type="InterPro" id="IPR013121">
    <property type="entry name" value="Fe_red_NAD-bd_6"/>
</dbReference>
<organism evidence="13 14">
    <name type="scientific">Pyrrhoderma noxium</name>
    <dbReference type="NCBI Taxonomy" id="2282107"/>
    <lineage>
        <taxon>Eukaryota</taxon>
        <taxon>Fungi</taxon>
        <taxon>Dikarya</taxon>
        <taxon>Basidiomycota</taxon>
        <taxon>Agaricomycotina</taxon>
        <taxon>Agaricomycetes</taxon>
        <taxon>Hymenochaetales</taxon>
        <taxon>Hymenochaetaceae</taxon>
        <taxon>Pyrrhoderma</taxon>
    </lineage>
</organism>
<evidence type="ECO:0000256" key="1">
    <source>
        <dbReference type="ARBA" id="ARBA00004141"/>
    </source>
</evidence>
<feature type="region of interest" description="Disordered" evidence="10">
    <location>
        <begin position="859"/>
        <end position="913"/>
    </location>
</feature>
<keyword evidence="14" id="KW-1185">Reference proteome</keyword>
<feature type="compositionally biased region" description="Polar residues" evidence="10">
    <location>
        <begin position="29"/>
        <end position="39"/>
    </location>
</feature>
<evidence type="ECO:0000259" key="12">
    <source>
        <dbReference type="PROSITE" id="PS51384"/>
    </source>
</evidence>
<dbReference type="GO" id="GO:0005886">
    <property type="term" value="C:plasma membrane"/>
    <property type="evidence" value="ECO:0007669"/>
    <property type="project" value="TreeGrafter"/>
</dbReference>
<feature type="compositionally biased region" description="Low complexity" evidence="10">
    <location>
        <begin position="1097"/>
        <end position="1111"/>
    </location>
</feature>
<feature type="domain" description="FAD-binding FR-type" evidence="12">
    <location>
        <begin position="595"/>
        <end position="753"/>
    </location>
</feature>
<name>A0A286UK35_9AGAM</name>